<dbReference type="Pfam" id="PF03328">
    <property type="entry name" value="HpcH_HpaI"/>
    <property type="match status" value="1"/>
</dbReference>
<dbReference type="PANTHER" id="PTHR30502:SF0">
    <property type="entry name" value="PHOSPHOENOLPYRUVATE CARBOXYLASE FAMILY PROTEIN"/>
    <property type="match status" value="1"/>
</dbReference>
<dbReference type="EMBL" id="QZVT01000001">
    <property type="protein sequence ID" value="RJT82928.1"/>
    <property type="molecule type" value="Genomic_DNA"/>
</dbReference>
<dbReference type="OrthoDB" id="3353438at2"/>
<gene>
    <name evidence="5" type="ORF">D6T63_00220</name>
</gene>
<evidence type="ECO:0000256" key="3">
    <source>
        <dbReference type="ARBA" id="ARBA00023239"/>
    </source>
</evidence>
<dbReference type="GO" id="GO:0016832">
    <property type="term" value="F:aldehyde-lyase activity"/>
    <property type="evidence" value="ECO:0007669"/>
    <property type="project" value="TreeGrafter"/>
</dbReference>
<dbReference type="InterPro" id="IPR005000">
    <property type="entry name" value="Aldolase/citrate-lyase_domain"/>
</dbReference>
<dbReference type="InterPro" id="IPR040442">
    <property type="entry name" value="Pyrv_kinase-like_dom_sf"/>
</dbReference>
<dbReference type="InterPro" id="IPR015813">
    <property type="entry name" value="Pyrv/PenolPyrv_kinase-like_dom"/>
</dbReference>
<dbReference type="SUPFAM" id="SSF51621">
    <property type="entry name" value="Phosphoenolpyruvate/pyruvate domain"/>
    <property type="match status" value="1"/>
</dbReference>
<sequence length="266" mass="27166">MTDQALLHDPLLGAWATLGEPRLTNELTTSGLGWVGLDAQHGHFDDRSLRDTLCRRSIDAAPMLVRVAINDAALIGRALDAGADGVIVPLVDSVDDAAAAVTASHYPPLGARSWGPLHGSRPAYAPGADAGNHAVPLCAVMIETAAGLDAVEAITAVPGVDMVFVGPFDLSLALGLQVDGLLASTGDDAPLPRIVRACRAAGILAGAYAGTPERAALLAAAGFDWIASTTDAALLSLGVGALRQRLRQAGSDQPTQDARNAGNSFS</sequence>
<comment type="caution">
    <text evidence="5">The sequence shown here is derived from an EMBL/GenBank/DDBJ whole genome shotgun (WGS) entry which is preliminary data.</text>
</comment>
<evidence type="ECO:0000256" key="1">
    <source>
        <dbReference type="ARBA" id="ARBA00005568"/>
    </source>
</evidence>
<protein>
    <submittedName>
        <fullName evidence="5">Aldolase</fullName>
    </submittedName>
</protein>
<dbReference type="RefSeq" id="WP_120147035.1">
    <property type="nucleotide sequence ID" value="NZ_QZVT01000001.1"/>
</dbReference>
<dbReference type="Proteomes" id="UP000272560">
    <property type="component" value="Unassembled WGS sequence"/>
</dbReference>
<keyword evidence="2" id="KW-0479">Metal-binding</keyword>
<proteinExistence type="inferred from homology"/>
<dbReference type="Gene3D" id="3.20.20.60">
    <property type="entry name" value="Phosphoenolpyruvate-binding domains"/>
    <property type="match status" value="1"/>
</dbReference>
<evidence type="ECO:0000313" key="5">
    <source>
        <dbReference type="EMBL" id="RJT82928.1"/>
    </source>
</evidence>
<evidence type="ECO:0000256" key="2">
    <source>
        <dbReference type="ARBA" id="ARBA00022723"/>
    </source>
</evidence>
<accession>A0A3A5MEN7</accession>
<dbReference type="AlphaFoldDB" id="A0A3A5MEN7"/>
<comment type="similarity">
    <text evidence="1">Belongs to the HpcH/HpaI aldolase family.</text>
</comment>
<organism evidence="5 6">
    <name type="scientific">Arthrobacter cheniae</name>
    <dbReference type="NCBI Taxonomy" id="1258888"/>
    <lineage>
        <taxon>Bacteria</taxon>
        <taxon>Bacillati</taxon>
        <taxon>Actinomycetota</taxon>
        <taxon>Actinomycetes</taxon>
        <taxon>Micrococcales</taxon>
        <taxon>Micrococcaceae</taxon>
        <taxon>Arthrobacter</taxon>
    </lineage>
</organism>
<keyword evidence="6" id="KW-1185">Reference proteome</keyword>
<dbReference type="GO" id="GO:0046872">
    <property type="term" value="F:metal ion binding"/>
    <property type="evidence" value="ECO:0007669"/>
    <property type="project" value="UniProtKB-KW"/>
</dbReference>
<evidence type="ECO:0000259" key="4">
    <source>
        <dbReference type="Pfam" id="PF03328"/>
    </source>
</evidence>
<reference evidence="5 6" key="1">
    <citation type="submission" date="2018-09" db="EMBL/GenBank/DDBJ databases">
        <title>Novel species of Arthrobacter.</title>
        <authorList>
            <person name="Liu Q."/>
            <person name="Xin Y.-H."/>
        </authorList>
    </citation>
    <scope>NUCLEOTIDE SEQUENCE [LARGE SCALE GENOMIC DNA]</scope>
    <source>
        <strain evidence="5 6">Hz2</strain>
    </source>
</reference>
<name>A0A3A5MEN7_9MICC</name>
<dbReference type="PANTHER" id="PTHR30502">
    <property type="entry name" value="2-KETO-3-DEOXY-L-RHAMNONATE ALDOLASE"/>
    <property type="match status" value="1"/>
</dbReference>
<dbReference type="InterPro" id="IPR050251">
    <property type="entry name" value="HpcH-HpaI_aldolase"/>
</dbReference>
<dbReference type="GO" id="GO:0005737">
    <property type="term" value="C:cytoplasm"/>
    <property type="evidence" value="ECO:0007669"/>
    <property type="project" value="TreeGrafter"/>
</dbReference>
<feature type="domain" description="HpcH/HpaI aldolase/citrate lyase" evidence="4">
    <location>
        <begin position="13"/>
        <end position="218"/>
    </location>
</feature>
<keyword evidence="3" id="KW-0456">Lyase</keyword>
<evidence type="ECO:0000313" key="6">
    <source>
        <dbReference type="Proteomes" id="UP000272560"/>
    </source>
</evidence>